<feature type="compositionally biased region" description="Low complexity" evidence="1">
    <location>
        <begin position="59"/>
        <end position="74"/>
    </location>
</feature>
<sequence length="326" mass="37191">MERKKSKKDHRHRSPSGSDITPPRLSRSRSRHRSPSPRRSRSRRRSPSPRRSRSRRRSPSPSRSRSTSRASNKSRLARKIEAVEAHDAGRTVLGEKVCPQRFKKLEGPAPAVEIEELQYSGSGRAQAQLYALPLTEARTADSVESGEQQNQGFQLQGELLLEETLSQNQGPPSIMAEAYPGCRKVIFSKLVNQGIPETAINIIIASISKSTLRNYDASLKRCIILKVLKKILNDKDEGIIVVPDWPAQPWWPMFQSLICSNILKFKPNINDCTVYGKRNETFCTNWWPDNPIKFRNVQPSKLVYLYSNFYKFTNDINQKTFTGRII</sequence>
<organism evidence="2 3">
    <name type="scientific">Trichogramma brassicae</name>
    <dbReference type="NCBI Taxonomy" id="86971"/>
    <lineage>
        <taxon>Eukaryota</taxon>
        <taxon>Metazoa</taxon>
        <taxon>Ecdysozoa</taxon>
        <taxon>Arthropoda</taxon>
        <taxon>Hexapoda</taxon>
        <taxon>Insecta</taxon>
        <taxon>Pterygota</taxon>
        <taxon>Neoptera</taxon>
        <taxon>Endopterygota</taxon>
        <taxon>Hymenoptera</taxon>
        <taxon>Apocrita</taxon>
        <taxon>Proctotrupomorpha</taxon>
        <taxon>Chalcidoidea</taxon>
        <taxon>Trichogrammatidae</taxon>
        <taxon>Trichogramma</taxon>
    </lineage>
</organism>
<name>A0A6H5ICB3_9HYME</name>
<feature type="region of interest" description="Disordered" evidence="1">
    <location>
        <begin position="1"/>
        <end position="78"/>
    </location>
</feature>
<proteinExistence type="predicted"/>
<keyword evidence="3" id="KW-1185">Reference proteome</keyword>
<protein>
    <submittedName>
        <fullName evidence="2">Uncharacterized protein</fullName>
    </submittedName>
</protein>
<dbReference type="EMBL" id="CADCXV010000706">
    <property type="protein sequence ID" value="CAB0033320.1"/>
    <property type="molecule type" value="Genomic_DNA"/>
</dbReference>
<evidence type="ECO:0000313" key="2">
    <source>
        <dbReference type="EMBL" id="CAB0033320.1"/>
    </source>
</evidence>
<evidence type="ECO:0000256" key="1">
    <source>
        <dbReference type="SAM" id="MobiDB-lite"/>
    </source>
</evidence>
<reference evidence="2 3" key="1">
    <citation type="submission" date="2020-02" db="EMBL/GenBank/DDBJ databases">
        <authorList>
            <person name="Ferguson B K."/>
        </authorList>
    </citation>
    <scope>NUCLEOTIDE SEQUENCE [LARGE SCALE GENOMIC DNA]</scope>
</reference>
<dbReference type="Proteomes" id="UP000479190">
    <property type="component" value="Unassembled WGS sequence"/>
</dbReference>
<dbReference type="AlphaFoldDB" id="A0A6H5ICB3"/>
<feature type="compositionally biased region" description="Basic residues" evidence="1">
    <location>
        <begin position="26"/>
        <end position="58"/>
    </location>
</feature>
<gene>
    <name evidence="2" type="ORF">TBRA_LOCUS5237</name>
</gene>
<feature type="compositionally biased region" description="Basic residues" evidence="1">
    <location>
        <begin position="1"/>
        <end position="14"/>
    </location>
</feature>
<evidence type="ECO:0000313" key="3">
    <source>
        <dbReference type="Proteomes" id="UP000479190"/>
    </source>
</evidence>
<accession>A0A6H5ICB3</accession>